<dbReference type="CDD" id="cd15482">
    <property type="entry name" value="Sialidase_non-viral"/>
    <property type="match status" value="1"/>
</dbReference>
<dbReference type="SUPFAM" id="SSF50939">
    <property type="entry name" value="Sialidases"/>
    <property type="match status" value="1"/>
</dbReference>
<dbReference type="InterPro" id="IPR036278">
    <property type="entry name" value="Sialidase_sf"/>
</dbReference>
<dbReference type="Gene3D" id="2.120.10.10">
    <property type="match status" value="1"/>
</dbReference>
<sequence length="411" mass="45372">MIRDMKNILVFLLACSWCVSAAGWCHDGHEHGSNAAVSSMAVSLAFDPHGRLWQASVQDGFVTVAYSDDMGRHFSLPQKLNHEAQKIGVDGDARPKIAMARDGHIYVTWTQALATPYTGYIWFARSTDGGKTFGQPVIVHRDRAEITHRFDALAVAGKDGQRIYVAWVDKRDLLAAQGGNREYEGAAVYYAVSEDGGASFQPEHKLADNSCECCRIALAGMENGEAVALWRHVFSGNIRDHAMARFGPDSEVSGQDIHRASFGNWKVEACPHHGPALAQGGDWGWHMAWFDGGMNNKAKNPGLYYARMDGEAWVSSPAMRFGHSGQQAGHPALMSVGDQVWLVWRELDDSGSAIWLKTSVDAGRTWTDARQVVRTAARSDYPQLLLRGSQVYLGWNTESDGVWMKRLDTDE</sequence>
<gene>
    <name evidence="2" type="ORF">SAMN05192560_1756</name>
</gene>
<dbReference type="EMBL" id="FZOA01000007">
    <property type="protein sequence ID" value="SNR92367.1"/>
    <property type="molecule type" value="Genomic_DNA"/>
</dbReference>
<evidence type="ECO:0000313" key="3">
    <source>
        <dbReference type="Proteomes" id="UP000198305"/>
    </source>
</evidence>
<feature type="chain" id="PRO_5012398897" description="BNR repeat-like domain-containing protein" evidence="1">
    <location>
        <begin position="22"/>
        <end position="411"/>
    </location>
</feature>
<organism evidence="2 3">
    <name type="scientific">Methylobacillus rhizosphaerae</name>
    <dbReference type="NCBI Taxonomy" id="551994"/>
    <lineage>
        <taxon>Bacteria</taxon>
        <taxon>Pseudomonadati</taxon>
        <taxon>Pseudomonadota</taxon>
        <taxon>Betaproteobacteria</taxon>
        <taxon>Nitrosomonadales</taxon>
        <taxon>Methylophilaceae</taxon>
        <taxon>Methylobacillus</taxon>
    </lineage>
</organism>
<evidence type="ECO:0008006" key="4">
    <source>
        <dbReference type="Google" id="ProtNLM"/>
    </source>
</evidence>
<keyword evidence="1" id="KW-0732">Signal</keyword>
<feature type="signal peptide" evidence="1">
    <location>
        <begin position="1"/>
        <end position="21"/>
    </location>
</feature>
<reference evidence="3" key="1">
    <citation type="submission" date="2017-06" db="EMBL/GenBank/DDBJ databases">
        <authorList>
            <person name="Varghese N."/>
            <person name="Submissions S."/>
        </authorList>
    </citation>
    <scope>NUCLEOTIDE SEQUENCE [LARGE SCALE GENOMIC DNA]</scope>
    <source>
        <strain evidence="3">Ca-68</strain>
    </source>
</reference>
<name>A0A239A9R0_9PROT</name>
<evidence type="ECO:0000256" key="1">
    <source>
        <dbReference type="SAM" id="SignalP"/>
    </source>
</evidence>
<protein>
    <recommendedName>
        <fullName evidence="4">BNR repeat-like domain-containing protein</fullName>
    </recommendedName>
</protein>
<keyword evidence="3" id="KW-1185">Reference proteome</keyword>
<proteinExistence type="predicted"/>
<accession>A0A239A9R0</accession>
<evidence type="ECO:0000313" key="2">
    <source>
        <dbReference type="EMBL" id="SNR92367.1"/>
    </source>
</evidence>
<dbReference type="Proteomes" id="UP000198305">
    <property type="component" value="Unassembled WGS sequence"/>
</dbReference>
<dbReference type="AlphaFoldDB" id="A0A239A9R0"/>